<evidence type="ECO:0000256" key="4">
    <source>
        <dbReference type="ARBA" id="ARBA00022833"/>
    </source>
</evidence>
<dbReference type="SMART" id="SM00355">
    <property type="entry name" value="ZnF_C2H2"/>
    <property type="match status" value="12"/>
</dbReference>
<keyword evidence="4" id="KW-0862">Zinc</keyword>
<dbReference type="PROSITE" id="PS50157">
    <property type="entry name" value="ZINC_FINGER_C2H2_2"/>
    <property type="match status" value="5"/>
</dbReference>
<proteinExistence type="predicted"/>
<dbReference type="GO" id="GO:0008270">
    <property type="term" value="F:zinc ion binding"/>
    <property type="evidence" value="ECO:0007669"/>
    <property type="project" value="UniProtKB-KW"/>
</dbReference>
<sequence length="507" mass="58484">MIAHLKYHEKGEGSLCPECGWLVPPGRMSHHIARIHAFPVSKKKAGQPKTEKRYHSYKCPICPARSSEKYVLDRHLLLHDPSNEEPCTTCELCGWLLKTTSLQRHLASSLCAMIVEEQKQDDGEIAYSCDHCQMLYTEKWVLKKHFRIYHADQEEWKVCSQPDCQEKFESKQLLKFHMDKEHPDVQNLEENPESEEGDSKCPHCELIFASKIEQDYHIAKKHLSILLTCTTCNITMNSYHCYRKHMEQTKIHATSLSFFCELCGTSFRSDSQLRLHKRQQHFAELGLVPIKCQECGLFFAKRCTQNHIKAIHAKEKNYSCEYCGQTFLRQCTFAAHMRAFHEGPLATPGATDGKHFRLEKKGEDGVETWLCDFCPGTATFANLMAIRSHLLKAHYSELTYICEGCNKRFCASLGLHKHRKRCEELKKNKSGNVEEVNGKTHLCRFCSKHFFSPTGLAKHERSLHGDRLSYRCQKCGKAFKTFGMLTNHQKKCVLSSFGKLWLMLPND</sequence>
<dbReference type="AlphaFoldDB" id="A0A1D2M8Z9"/>
<dbReference type="InterPro" id="IPR036236">
    <property type="entry name" value="Znf_C2H2_sf"/>
</dbReference>
<evidence type="ECO:0000256" key="3">
    <source>
        <dbReference type="ARBA" id="ARBA00022771"/>
    </source>
</evidence>
<reference evidence="7 8" key="1">
    <citation type="journal article" date="2016" name="Genome Biol. Evol.">
        <title>Gene Family Evolution Reflects Adaptation to Soil Environmental Stressors in the Genome of the Collembolan Orchesella cincta.</title>
        <authorList>
            <person name="Faddeeva-Vakhrusheva A."/>
            <person name="Derks M.F."/>
            <person name="Anvar S.Y."/>
            <person name="Agamennone V."/>
            <person name="Suring W."/>
            <person name="Smit S."/>
            <person name="van Straalen N.M."/>
            <person name="Roelofs D."/>
        </authorList>
    </citation>
    <scope>NUCLEOTIDE SEQUENCE [LARGE SCALE GENOMIC DNA]</scope>
    <source>
        <tissue evidence="7">Mixed pool</tissue>
    </source>
</reference>
<evidence type="ECO:0000313" key="8">
    <source>
        <dbReference type="Proteomes" id="UP000094527"/>
    </source>
</evidence>
<dbReference type="PROSITE" id="PS00028">
    <property type="entry name" value="ZINC_FINGER_C2H2_1"/>
    <property type="match status" value="4"/>
</dbReference>
<feature type="domain" description="C2H2-type" evidence="6">
    <location>
        <begin position="318"/>
        <end position="346"/>
    </location>
</feature>
<dbReference type="SUPFAM" id="SSF57667">
    <property type="entry name" value="beta-beta-alpha zinc fingers"/>
    <property type="match status" value="4"/>
</dbReference>
<keyword evidence="3 5" id="KW-0863">Zinc-finger</keyword>
<evidence type="ECO:0000259" key="6">
    <source>
        <dbReference type="PROSITE" id="PS50157"/>
    </source>
</evidence>
<dbReference type="Gene3D" id="3.30.160.60">
    <property type="entry name" value="Classic Zinc Finger"/>
    <property type="match status" value="5"/>
</dbReference>
<feature type="domain" description="C2H2-type" evidence="6">
    <location>
        <begin position="258"/>
        <end position="286"/>
    </location>
</feature>
<gene>
    <name evidence="7" type="ORF">Ocin01_17214</name>
</gene>
<evidence type="ECO:0000256" key="1">
    <source>
        <dbReference type="ARBA" id="ARBA00022723"/>
    </source>
</evidence>
<dbReference type="Proteomes" id="UP000094527">
    <property type="component" value="Unassembled WGS sequence"/>
</dbReference>
<protein>
    <submittedName>
        <fullName evidence="7">Putative zinc finger protein</fullName>
    </submittedName>
</protein>
<keyword evidence="8" id="KW-1185">Reference proteome</keyword>
<evidence type="ECO:0000313" key="7">
    <source>
        <dbReference type="EMBL" id="ODM89466.1"/>
    </source>
</evidence>
<dbReference type="PANTHER" id="PTHR24379">
    <property type="entry name" value="KRAB AND ZINC FINGER DOMAIN-CONTAINING"/>
    <property type="match status" value="1"/>
</dbReference>
<keyword evidence="2" id="KW-0677">Repeat</keyword>
<dbReference type="EMBL" id="LJIJ01002622">
    <property type="protein sequence ID" value="ODM89466.1"/>
    <property type="molecule type" value="Genomic_DNA"/>
</dbReference>
<feature type="domain" description="C2H2-type" evidence="6">
    <location>
        <begin position="441"/>
        <end position="464"/>
    </location>
</feature>
<name>A0A1D2M8Z9_ORCCI</name>
<dbReference type="STRING" id="48709.A0A1D2M8Z9"/>
<dbReference type="OrthoDB" id="6077919at2759"/>
<dbReference type="PANTHER" id="PTHR24379:SF121">
    <property type="entry name" value="C2H2-TYPE DOMAIN-CONTAINING PROTEIN"/>
    <property type="match status" value="1"/>
</dbReference>
<evidence type="ECO:0000256" key="2">
    <source>
        <dbReference type="ARBA" id="ARBA00022737"/>
    </source>
</evidence>
<accession>A0A1D2M8Z9</accession>
<evidence type="ECO:0000256" key="5">
    <source>
        <dbReference type="PROSITE-ProRule" id="PRU00042"/>
    </source>
</evidence>
<organism evidence="7 8">
    <name type="scientific">Orchesella cincta</name>
    <name type="common">Springtail</name>
    <name type="synonym">Podura cincta</name>
    <dbReference type="NCBI Taxonomy" id="48709"/>
    <lineage>
        <taxon>Eukaryota</taxon>
        <taxon>Metazoa</taxon>
        <taxon>Ecdysozoa</taxon>
        <taxon>Arthropoda</taxon>
        <taxon>Hexapoda</taxon>
        <taxon>Collembola</taxon>
        <taxon>Entomobryomorpha</taxon>
        <taxon>Entomobryoidea</taxon>
        <taxon>Orchesellidae</taxon>
        <taxon>Orchesellinae</taxon>
        <taxon>Orchesella</taxon>
    </lineage>
</organism>
<feature type="domain" description="C2H2-type" evidence="6">
    <location>
        <begin position="470"/>
        <end position="490"/>
    </location>
</feature>
<feature type="domain" description="C2H2-type" evidence="6">
    <location>
        <begin position="127"/>
        <end position="155"/>
    </location>
</feature>
<dbReference type="InterPro" id="IPR013087">
    <property type="entry name" value="Znf_C2H2_type"/>
</dbReference>
<dbReference type="Pfam" id="PF00096">
    <property type="entry name" value="zf-C2H2"/>
    <property type="match status" value="2"/>
</dbReference>
<comment type="caution">
    <text evidence="7">The sequence shown here is derived from an EMBL/GenBank/DDBJ whole genome shotgun (WGS) entry which is preliminary data.</text>
</comment>
<keyword evidence="1" id="KW-0479">Metal-binding</keyword>
<dbReference type="OMA" id="QHGRETF"/>